<dbReference type="InterPro" id="IPR002881">
    <property type="entry name" value="DUF58"/>
</dbReference>
<dbReference type="Proteomes" id="UP000679341">
    <property type="component" value="Chromosome"/>
</dbReference>
<sequence>MTPELTRRGRVAVVVGLVAAASALAAGGRALDAIVIPVAIALAAGYVQVSRVDVPAVRHVTPPDGFVGETREVRLEFGPDAVRSDSDDHGAGPSFLADVRVRVDEGLDGPTAPIRASVGTEPVSYAVTYRERGERTLGPVELTVTDVFGLFEREMVVDETDTVTVYPPRDPVPTRFRRALYAADAVDVSRQREEFDRLREYTRGDAVRDVHWATTAKRDEIVVKEFAAETARNRVTIAGGTEVGGGEARGRGGRSGGERSPFAGSALGDDSAADRSASAAAADELARATASLALALLDDGVPVDVRLPGGRVSAAPGGRGRREVLELAARTGPGAVTDDEADVTIVADADGARFRTGDRSESFADLRREAEGERGASDGNGPGGADDAADGREVVSP</sequence>
<dbReference type="AlphaFoldDB" id="A0A8T8LP65"/>
<dbReference type="RefSeq" id="WP_211554300.1">
    <property type="nucleotide sequence ID" value="NZ_CP073695.1"/>
</dbReference>
<feature type="region of interest" description="Disordered" evidence="1">
    <location>
        <begin position="355"/>
        <end position="397"/>
    </location>
</feature>
<dbReference type="PANTHER" id="PTHR34351:SF1">
    <property type="entry name" value="SLR1927 PROTEIN"/>
    <property type="match status" value="1"/>
</dbReference>
<organism evidence="3 4">
    <name type="scientific">Halorubrum ruber</name>
    <dbReference type="NCBI Taxonomy" id="2982524"/>
    <lineage>
        <taxon>Archaea</taxon>
        <taxon>Methanobacteriati</taxon>
        <taxon>Methanobacteriota</taxon>
        <taxon>Stenosarchaea group</taxon>
        <taxon>Halobacteria</taxon>
        <taxon>Halobacteriales</taxon>
        <taxon>Haloferacaceae</taxon>
        <taxon>Halorubrum</taxon>
    </lineage>
</organism>
<evidence type="ECO:0000259" key="2">
    <source>
        <dbReference type="Pfam" id="PF01882"/>
    </source>
</evidence>
<protein>
    <submittedName>
        <fullName evidence="3">DUF58 domain-containing protein</fullName>
    </submittedName>
</protein>
<dbReference type="OrthoDB" id="313155at2157"/>
<dbReference type="GeneID" id="64826905"/>
<feature type="domain" description="DUF58" evidence="2">
    <location>
        <begin position="198"/>
        <end position="233"/>
    </location>
</feature>
<dbReference type="EMBL" id="CP073695">
    <property type="protein sequence ID" value="QUO48738.1"/>
    <property type="molecule type" value="Genomic_DNA"/>
</dbReference>
<keyword evidence="4" id="KW-1185">Reference proteome</keyword>
<evidence type="ECO:0000313" key="4">
    <source>
        <dbReference type="Proteomes" id="UP000679341"/>
    </source>
</evidence>
<evidence type="ECO:0000256" key="1">
    <source>
        <dbReference type="SAM" id="MobiDB-lite"/>
    </source>
</evidence>
<reference evidence="3 4" key="1">
    <citation type="submission" date="2021-03" db="EMBL/GenBank/DDBJ databases">
        <title>Halorubrum sodomense MBLA0099, Whole genome shotgun sequencing.</title>
        <authorList>
            <person name="Seo M.-J."/>
            <person name="Cho E.-S."/>
            <person name="Hwang C.Y."/>
        </authorList>
    </citation>
    <scope>NUCLEOTIDE SEQUENCE [LARGE SCALE GENOMIC DNA]</scope>
    <source>
        <strain evidence="3 4">MBLA0099</strain>
    </source>
</reference>
<proteinExistence type="predicted"/>
<name>A0A8T8LP65_9EURY</name>
<dbReference type="Pfam" id="PF01882">
    <property type="entry name" value="DUF58"/>
    <property type="match status" value="1"/>
</dbReference>
<evidence type="ECO:0000313" key="3">
    <source>
        <dbReference type="EMBL" id="QUO48738.1"/>
    </source>
</evidence>
<dbReference type="KEGG" id="hss:J7656_05155"/>
<accession>A0A8T8LP65</accession>
<feature type="region of interest" description="Disordered" evidence="1">
    <location>
        <begin position="237"/>
        <end position="270"/>
    </location>
</feature>
<feature type="compositionally biased region" description="Basic and acidic residues" evidence="1">
    <location>
        <begin position="355"/>
        <end position="376"/>
    </location>
</feature>
<gene>
    <name evidence="3" type="ORF">J7656_05155</name>
</gene>
<dbReference type="PANTHER" id="PTHR34351">
    <property type="entry name" value="SLR1927 PROTEIN-RELATED"/>
    <property type="match status" value="1"/>
</dbReference>